<keyword evidence="4" id="KW-0012">Acyltransferase</keyword>
<evidence type="ECO:0000256" key="4">
    <source>
        <dbReference type="ARBA" id="ARBA00023315"/>
    </source>
</evidence>
<evidence type="ECO:0000259" key="5">
    <source>
        <dbReference type="PROSITE" id="PS50968"/>
    </source>
</evidence>
<protein>
    <recommendedName>
        <fullName evidence="5">Lipoyl-binding domain-containing protein</fullName>
    </recommendedName>
</protein>
<dbReference type="PANTHER" id="PTHR43178">
    <property type="entry name" value="DIHYDROLIPOAMIDE ACETYLTRANSFERASE COMPONENT OF PYRUVATE DEHYDROGENASE COMPLEX"/>
    <property type="match status" value="1"/>
</dbReference>
<dbReference type="PROSITE" id="PS00189">
    <property type="entry name" value="LIPOYL"/>
    <property type="match status" value="1"/>
</dbReference>
<dbReference type="InterPro" id="IPR003016">
    <property type="entry name" value="2-oxoA_DH_lipoyl-BS"/>
</dbReference>
<keyword evidence="2" id="KW-0808">Transferase</keyword>
<dbReference type="SUPFAM" id="SSF51230">
    <property type="entry name" value="Single hybrid motif"/>
    <property type="match status" value="1"/>
</dbReference>
<organism evidence="6">
    <name type="scientific">marine metagenome</name>
    <dbReference type="NCBI Taxonomy" id="408172"/>
    <lineage>
        <taxon>unclassified sequences</taxon>
        <taxon>metagenomes</taxon>
        <taxon>ecological metagenomes</taxon>
    </lineage>
</organism>
<keyword evidence="3" id="KW-0450">Lipoyl</keyword>
<reference evidence="6" key="1">
    <citation type="submission" date="2018-05" db="EMBL/GenBank/DDBJ databases">
        <authorList>
            <person name="Lanie J.A."/>
            <person name="Ng W.-L."/>
            <person name="Kazmierczak K.M."/>
            <person name="Andrzejewski T.M."/>
            <person name="Davidsen T.M."/>
            <person name="Wayne K.J."/>
            <person name="Tettelin H."/>
            <person name="Glass J.I."/>
            <person name="Rusch D."/>
            <person name="Podicherti R."/>
            <person name="Tsui H.-C.T."/>
            <person name="Winkler M.E."/>
        </authorList>
    </citation>
    <scope>NUCLEOTIDE SEQUENCE</scope>
</reference>
<dbReference type="InterPro" id="IPR000089">
    <property type="entry name" value="Biotin_lipoyl"/>
</dbReference>
<gene>
    <name evidence="6" type="ORF">METZ01_LOCUS110565</name>
</gene>
<dbReference type="Gene3D" id="2.40.50.100">
    <property type="match status" value="1"/>
</dbReference>
<dbReference type="AlphaFoldDB" id="A0A381WZL1"/>
<evidence type="ECO:0000256" key="2">
    <source>
        <dbReference type="ARBA" id="ARBA00022679"/>
    </source>
</evidence>
<sequence length="79" mass="8828">MELRIKIPKTAVISEKCTLIEWNVEVGEKVDLGQPLYLIETEKTAIEIQSPVKGIIKSLAQIDETYDVGTEIATIEVEL</sequence>
<dbReference type="PANTHER" id="PTHR43178:SF5">
    <property type="entry name" value="LIPOAMIDE ACYLTRANSFERASE COMPONENT OF BRANCHED-CHAIN ALPHA-KETO ACID DEHYDROGENASE COMPLEX, MITOCHONDRIAL"/>
    <property type="match status" value="1"/>
</dbReference>
<evidence type="ECO:0000313" key="6">
    <source>
        <dbReference type="EMBL" id="SVA57711.1"/>
    </source>
</evidence>
<dbReference type="InterPro" id="IPR011053">
    <property type="entry name" value="Single_hybrid_motif"/>
</dbReference>
<dbReference type="Pfam" id="PF00364">
    <property type="entry name" value="Biotin_lipoyl"/>
    <property type="match status" value="1"/>
</dbReference>
<dbReference type="PROSITE" id="PS50968">
    <property type="entry name" value="BIOTINYL_LIPOYL"/>
    <property type="match status" value="1"/>
</dbReference>
<accession>A0A381WZL1</accession>
<dbReference type="InterPro" id="IPR050743">
    <property type="entry name" value="2-oxoacid_DH_E2_comp"/>
</dbReference>
<feature type="domain" description="Lipoyl-binding" evidence="5">
    <location>
        <begin position="2"/>
        <end position="76"/>
    </location>
</feature>
<name>A0A381WZL1_9ZZZZ</name>
<proteinExistence type="predicted"/>
<dbReference type="GO" id="GO:0016407">
    <property type="term" value="F:acetyltransferase activity"/>
    <property type="evidence" value="ECO:0007669"/>
    <property type="project" value="TreeGrafter"/>
</dbReference>
<dbReference type="GO" id="GO:0031405">
    <property type="term" value="F:lipoic acid binding"/>
    <property type="evidence" value="ECO:0007669"/>
    <property type="project" value="TreeGrafter"/>
</dbReference>
<evidence type="ECO:0000256" key="3">
    <source>
        <dbReference type="ARBA" id="ARBA00022823"/>
    </source>
</evidence>
<dbReference type="EMBL" id="UINC01013339">
    <property type="protein sequence ID" value="SVA57711.1"/>
    <property type="molecule type" value="Genomic_DNA"/>
</dbReference>
<dbReference type="CDD" id="cd06849">
    <property type="entry name" value="lipoyl_domain"/>
    <property type="match status" value="1"/>
</dbReference>
<evidence type="ECO:0000256" key="1">
    <source>
        <dbReference type="ARBA" id="ARBA00001938"/>
    </source>
</evidence>
<comment type="cofactor">
    <cofactor evidence="1">
        <name>(R)-lipoate</name>
        <dbReference type="ChEBI" id="CHEBI:83088"/>
    </cofactor>
</comment>
<dbReference type="GO" id="GO:0005737">
    <property type="term" value="C:cytoplasm"/>
    <property type="evidence" value="ECO:0007669"/>
    <property type="project" value="TreeGrafter"/>
</dbReference>